<dbReference type="Pfam" id="PF06144">
    <property type="entry name" value="DNA_pol3_delta"/>
    <property type="match status" value="1"/>
</dbReference>
<evidence type="ECO:0000259" key="10">
    <source>
        <dbReference type="Pfam" id="PF21694"/>
    </source>
</evidence>
<dbReference type="InterPro" id="IPR048466">
    <property type="entry name" value="DNA_pol3_delta-like_C"/>
</dbReference>
<dbReference type="RefSeq" id="WP_092454679.1">
    <property type="nucleotide sequence ID" value="NZ_FOJI01000010.1"/>
</dbReference>
<feature type="domain" description="DNA polymerase III delta subunit-like C-terminal" evidence="10">
    <location>
        <begin position="203"/>
        <end position="322"/>
    </location>
</feature>
<dbReference type="AlphaFoldDB" id="A0A1I0QYK7"/>
<evidence type="ECO:0000313" key="11">
    <source>
        <dbReference type="EMBL" id="SEW32715.1"/>
    </source>
</evidence>
<dbReference type="PANTHER" id="PTHR34388:SF1">
    <property type="entry name" value="DNA POLYMERASE III SUBUNIT DELTA"/>
    <property type="match status" value="1"/>
</dbReference>
<proteinExistence type="inferred from homology"/>
<evidence type="ECO:0000256" key="3">
    <source>
        <dbReference type="ARBA" id="ARBA00022679"/>
    </source>
</evidence>
<dbReference type="Gene3D" id="1.20.272.10">
    <property type="match status" value="1"/>
</dbReference>
<sequence length="330" mass="38110">MKFINEHIKSKEFKSVYLIYGEEDYLKKQSRDKLKMAIIGDDTMNYSYYEGKKIDIKGLISTGDTMPFFAERRLIIVENSGLFKSASDDIVDFIKKLPDYLNVIFIESEVDKRNRLYKAVNENGYIAEMKFQEVSVLSRWIAGLLRDEQKTMDRFALELFITKAGTQMGNIKCELEKLVSYTMGRDQITIEDVDAVCTTQTTSKIFDMITAIAMKNQKQALDLYYDLLLLKEPPMRIMYLVIRQFNMMLQVKELIIERYDNANISKKLGVANFLVGKYIAQSKSFSFKEIKGALEEFATTEHDVKTGRLDDKTGVELVIIKYSEKKSAAK</sequence>
<dbReference type="SUPFAM" id="SSF52540">
    <property type="entry name" value="P-loop containing nucleoside triphosphate hydrolases"/>
    <property type="match status" value="1"/>
</dbReference>
<dbReference type="InterPro" id="IPR027417">
    <property type="entry name" value="P-loop_NTPase"/>
</dbReference>
<dbReference type="InterPro" id="IPR010372">
    <property type="entry name" value="DNA_pol3_delta_N"/>
</dbReference>
<feature type="domain" description="DNA polymerase III delta N-terminal" evidence="9">
    <location>
        <begin position="17"/>
        <end position="125"/>
    </location>
</feature>
<evidence type="ECO:0000256" key="8">
    <source>
        <dbReference type="ARBA" id="ARBA00049244"/>
    </source>
</evidence>
<evidence type="ECO:0000256" key="5">
    <source>
        <dbReference type="ARBA" id="ARBA00022705"/>
    </source>
</evidence>
<dbReference type="STRING" id="99656.SAMN05421659_11013"/>
<dbReference type="EMBL" id="FOJI01000010">
    <property type="protein sequence ID" value="SEW32715.1"/>
    <property type="molecule type" value="Genomic_DNA"/>
</dbReference>
<evidence type="ECO:0000313" key="12">
    <source>
        <dbReference type="Proteomes" id="UP000199701"/>
    </source>
</evidence>
<evidence type="ECO:0000256" key="7">
    <source>
        <dbReference type="ARBA" id="ARBA00034754"/>
    </source>
</evidence>
<name>A0A1I0QYK7_9FIRM</name>
<keyword evidence="3" id="KW-0808">Transferase</keyword>
<evidence type="ECO:0000259" key="9">
    <source>
        <dbReference type="Pfam" id="PF06144"/>
    </source>
</evidence>
<dbReference type="PANTHER" id="PTHR34388">
    <property type="entry name" value="DNA POLYMERASE III SUBUNIT DELTA"/>
    <property type="match status" value="1"/>
</dbReference>
<accession>A0A1I0QYK7</accession>
<evidence type="ECO:0000256" key="2">
    <source>
        <dbReference type="ARBA" id="ARBA00017703"/>
    </source>
</evidence>
<dbReference type="Gene3D" id="1.10.8.60">
    <property type="match status" value="1"/>
</dbReference>
<evidence type="ECO:0000256" key="6">
    <source>
        <dbReference type="ARBA" id="ARBA00022932"/>
    </source>
</evidence>
<dbReference type="GO" id="GO:0003677">
    <property type="term" value="F:DNA binding"/>
    <property type="evidence" value="ECO:0007669"/>
    <property type="project" value="InterPro"/>
</dbReference>
<evidence type="ECO:0000256" key="4">
    <source>
        <dbReference type="ARBA" id="ARBA00022695"/>
    </source>
</evidence>
<dbReference type="Proteomes" id="UP000199701">
    <property type="component" value="Unassembled WGS sequence"/>
</dbReference>
<dbReference type="InterPro" id="IPR005790">
    <property type="entry name" value="DNA_polIII_delta"/>
</dbReference>
<dbReference type="Gene3D" id="3.40.50.300">
    <property type="entry name" value="P-loop containing nucleotide triphosphate hydrolases"/>
    <property type="match status" value="1"/>
</dbReference>
<dbReference type="OrthoDB" id="9775929at2"/>
<protein>
    <recommendedName>
        <fullName evidence="2">DNA polymerase III subunit delta</fullName>
        <ecNumber evidence="1">2.7.7.7</ecNumber>
    </recommendedName>
</protein>
<keyword evidence="4" id="KW-0548">Nucleotidyltransferase</keyword>
<evidence type="ECO:0000256" key="1">
    <source>
        <dbReference type="ARBA" id="ARBA00012417"/>
    </source>
</evidence>
<keyword evidence="5" id="KW-0235">DNA replication</keyword>
<dbReference type="NCBIfam" id="TIGR01128">
    <property type="entry name" value="holA"/>
    <property type="match status" value="1"/>
</dbReference>
<dbReference type="InterPro" id="IPR008921">
    <property type="entry name" value="DNA_pol3_clamp-load_cplx_C"/>
</dbReference>
<keyword evidence="12" id="KW-1185">Reference proteome</keyword>
<comment type="catalytic activity">
    <reaction evidence="8">
        <text>DNA(n) + a 2'-deoxyribonucleoside 5'-triphosphate = DNA(n+1) + diphosphate</text>
        <dbReference type="Rhea" id="RHEA:22508"/>
        <dbReference type="Rhea" id="RHEA-COMP:17339"/>
        <dbReference type="Rhea" id="RHEA-COMP:17340"/>
        <dbReference type="ChEBI" id="CHEBI:33019"/>
        <dbReference type="ChEBI" id="CHEBI:61560"/>
        <dbReference type="ChEBI" id="CHEBI:173112"/>
        <dbReference type="EC" id="2.7.7.7"/>
    </reaction>
</comment>
<dbReference type="EC" id="2.7.7.7" evidence="1"/>
<dbReference type="GO" id="GO:0009360">
    <property type="term" value="C:DNA polymerase III complex"/>
    <property type="evidence" value="ECO:0007669"/>
    <property type="project" value="InterPro"/>
</dbReference>
<dbReference type="Pfam" id="PF21694">
    <property type="entry name" value="DNA_pol3_delta_C"/>
    <property type="match status" value="1"/>
</dbReference>
<dbReference type="GO" id="GO:0003887">
    <property type="term" value="F:DNA-directed DNA polymerase activity"/>
    <property type="evidence" value="ECO:0007669"/>
    <property type="project" value="UniProtKB-KW"/>
</dbReference>
<keyword evidence="6" id="KW-0239">DNA-directed DNA polymerase</keyword>
<organism evidence="11 12">
    <name type="scientific">[Clostridium] fimetarium</name>
    <dbReference type="NCBI Taxonomy" id="99656"/>
    <lineage>
        <taxon>Bacteria</taxon>
        <taxon>Bacillati</taxon>
        <taxon>Bacillota</taxon>
        <taxon>Clostridia</taxon>
        <taxon>Lachnospirales</taxon>
        <taxon>Lachnospiraceae</taxon>
    </lineage>
</organism>
<comment type="similarity">
    <text evidence="7">Belongs to the DNA polymerase HolA subunit family.</text>
</comment>
<gene>
    <name evidence="11" type="ORF">SAMN05421659_11013</name>
</gene>
<dbReference type="GO" id="GO:0006261">
    <property type="term" value="P:DNA-templated DNA replication"/>
    <property type="evidence" value="ECO:0007669"/>
    <property type="project" value="TreeGrafter"/>
</dbReference>
<dbReference type="SUPFAM" id="SSF48019">
    <property type="entry name" value="post-AAA+ oligomerization domain-like"/>
    <property type="match status" value="1"/>
</dbReference>
<reference evidence="11 12" key="1">
    <citation type="submission" date="2016-10" db="EMBL/GenBank/DDBJ databases">
        <authorList>
            <person name="de Groot N.N."/>
        </authorList>
    </citation>
    <scope>NUCLEOTIDE SEQUENCE [LARGE SCALE GENOMIC DNA]</scope>
    <source>
        <strain evidence="11 12">DSM 9179</strain>
    </source>
</reference>